<protein>
    <recommendedName>
        <fullName evidence="3">Condensation domain-containing protein</fullName>
    </recommendedName>
</protein>
<dbReference type="Proteomes" id="UP000500953">
    <property type="component" value="Chromosome"/>
</dbReference>
<evidence type="ECO:0000313" key="1">
    <source>
        <dbReference type="EMBL" id="QIS22136.1"/>
    </source>
</evidence>
<dbReference type="AlphaFoldDB" id="A0A6G9ZAE5"/>
<dbReference type="SUPFAM" id="SSF52777">
    <property type="entry name" value="CoA-dependent acyltransferases"/>
    <property type="match status" value="2"/>
</dbReference>
<accession>A0A6G9ZAE5</accession>
<name>A0A6G9ZAE5_9NOCA</name>
<dbReference type="RefSeq" id="WP_167489567.1">
    <property type="nucleotide sequence ID" value="NZ_CP046173.1"/>
</dbReference>
<evidence type="ECO:0000313" key="2">
    <source>
        <dbReference type="Proteomes" id="UP000500953"/>
    </source>
</evidence>
<evidence type="ECO:0008006" key="3">
    <source>
        <dbReference type="Google" id="ProtNLM"/>
    </source>
</evidence>
<dbReference type="EMBL" id="CP046173">
    <property type="protein sequence ID" value="QIS22136.1"/>
    <property type="molecule type" value="Genomic_DNA"/>
</dbReference>
<dbReference type="InterPro" id="IPR023213">
    <property type="entry name" value="CAT-like_dom_sf"/>
</dbReference>
<organism evidence="1 2">
    <name type="scientific">Nocardia terpenica</name>
    <dbReference type="NCBI Taxonomy" id="455432"/>
    <lineage>
        <taxon>Bacteria</taxon>
        <taxon>Bacillati</taxon>
        <taxon>Actinomycetota</taxon>
        <taxon>Actinomycetes</taxon>
        <taxon>Mycobacteriales</taxon>
        <taxon>Nocardiaceae</taxon>
        <taxon>Nocardia</taxon>
    </lineage>
</organism>
<proteinExistence type="predicted"/>
<sequence>MTDQDEAYLHAPFPMCIQFEVRVAGQLCAERLENAVIATARHHPLARARLVPGSAMTIRHAWEIPNTVDKVRIDVVECGKDDSRVASARARAYADTASVGMSPPFTLTLAHHGDGDYLMLNLSHAVGDATSAYRLMSSILSAYHRGEEPGPLVTALDTPRFRVRPTNGHWPTHRFTSGVRMASVTEGPELDRNSHKSSNRGAERIRLVRIGREATESVLARRRRPGTVNDMLLAALVESIRRWNADHNGEVGPVNLLVAVNTRPPERQFEGLGNLAAGAIVSIPPTVPTAIEPMIDTVASQMLPVRENRAGRSPLDLPSIVGIFPSALKKALAHVGSLRFRAATSLLSNLGVLEWPDDLESGTCAVREVWFSPPLGPLPLCVGVASTNDELFVCLRYNDSHIWPAAAAEFADLYREVLIGPH</sequence>
<reference evidence="1 2" key="1">
    <citation type="journal article" date="2019" name="ACS Chem. Biol.">
        <title>Identification and Mobilization of a Cryptic Antibiotic Biosynthesis Gene Locus from a Human-Pathogenic Nocardia Isolate.</title>
        <authorList>
            <person name="Herisse M."/>
            <person name="Ishida K."/>
            <person name="Porter J.L."/>
            <person name="Howden B."/>
            <person name="Hertweck C."/>
            <person name="Stinear T.P."/>
            <person name="Pidot S.J."/>
        </authorList>
    </citation>
    <scope>NUCLEOTIDE SEQUENCE [LARGE SCALE GENOMIC DNA]</scope>
    <source>
        <strain evidence="1 2">AUSMDU00012715</strain>
    </source>
</reference>
<dbReference type="Gene3D" id="3.30.559.10">
    <property type="entry name" value="Chloramphenicol acetyltransferase-like domain"/>
    <property type="match status" value="1"/>
</dbReference>
<gene>
    <name evidence="1" type="ORF">F6W96_31115</name>
</gene>